<dbReference type="Pfam" id="PF00990">
    <property type="entry name" value="GGDEF"/>
    <property type="match status" value="1"/>
</dbReference>
<dbReference type="GO" id="GO:0000160">
    <property type="term" value="P:phosphorelay signal transduction system"/>
    <property type="evidence" value="ECO:0007669"/>
    <property type="project" value="InterPro"/>
</dbReference>
<evidence type="ECO:0000313" key="6">
    <source>
        <dbReference type="EMBL" id="PSB00718.1"/>
    </source>
</evidence>
<dbReference type="EMBL" id="PVWJ01000168">
    <property type="protein sequence ID" value="PSB00718.1"/>
    <property type="molecule type" value="Genomic_DNA"/>
</dbReference>
<dbReference type="SUPFAM" id="SSF55073">
    <property type="entry name" value="Nucleotide cyclase"/>
    <property type="match status" value="1"/>
</dbReference>
<evidence type="ECO:0000256" key="1">
    <source>
        <dbReference type="PROSITE-ProRule" id="PRU00169"/>
    </source>
</evidence>
<dbReference type="InterPro" id="IPR043128">
    <property type="entry name" value="Rev_trsase/Diguanyl_cyclase"/>
</dbReference>
<dbReference type="Gene3D" id="3.30.70.270">
    <property type="match status" value="1"/>
</dbReference>
<dbReference type="InterPro" id="IPR001633">
    <property type="entry name" value="EAL_dom"/>
</dbReference>
<dbReference type="Pfam" id="PF00563">
    <property type="entry name" value="EAL"/>
    <property type="match status" value="1"/>
</dbReference>
<organism evidence="6 7">
    <name type="scientific">Merismopedia glauca CCAP 1448/3</name>
    <dbReference type="NCBI Taxonomy" id="1296344"/>
    <lineage>
        <taxon>Bacteria</taxon>
        <taxon>Bacillati</taxon>
        <taxon>Cyanobacteriota</taxon>
        <taxon>Cyanophyceae</taxon>
        <taxon>Synechococcales</taxon>
        <taxon>Merismopediaceae</taxon>
        <taxon>Merismopedia</taxon>
    </lineage>
</organism>
<dbReference type="CDD" id="cd01948">
    <property type="entry name" value="EAL"/>
    <property type="match status" value="1"/>
</dbReference>
<dbReference type="NCBIfam" id="TIGR00254">
    <property type="entry name" value="GGDEF"/>
    <property type="match status" value="1"/>
</dbReference>
<evidence type="ECO:0000313" key="7">
    <source>
        <dbReference type="Proteomes" id="UP000238762"/>
    </source>
</evidence>
<comment type="caution">
    <text evidence="6">The sequence shown here is derived from an EMBL/GenBank/DDBJ whole genome shotgun (WGS) entry which is preliminary data.</text>
</comment>
<dbReference type="CDD" id="cd01949">
    <property type="entry name" value="GGDEF"/>
    <property type="match status" value="1"/>
</dbReference>
<gene>
    <name evidence="6" type="ORF">C7B64_22045</name>
</gene>
<dbReference type="InterPro" id="IPR035919">
    <property type="entry name" value="EAL_sf"/>
</dbReference>
<keyword evidence="7" id="KW-1185">Reference proteome</keyword>
<dbReference type="Pfam" id="PF00072">
    <property type="entry name" value="Response_reg"/>
    <property type="match status" value="1"/>
</dbReference>
<dbReference type="SMART" id="SM00267">
    <property type="entry name" value="GGDEF"/>
    <property type="match status" value="1"/>
</dbReference>
<dbReference type="Gene3D" id="3.20.20.450">
    <property type="entry name" value="EAL domain"/>
    <property type="match status" value="1"/>
</dbReference>
<evidence type="ECO:0000259" key="4">
    <source>
        <dbReference type="PROSITE" id="PS50883"/>
    </source>
</evidence>
<dbReference type="SUPFAM" id="SSF52172">
    <property type="entry name" value="CheY-like"/>
    <property type="match status" value="1"/>
</dbReference>
<reference evidence="6 7" key="2">
    <citation type="submission" date="2018-03" db="EMBL/GenBank/DDBJ databases">
        <title>The ancient ancestry and fast evolution of plastids.</title>
        <authorList>
            <person name="Moore K.R."/>
            <person name="Magnabosco C."/>
            <person name="Momper L."/>
            <person name="Gold D.A."/>
            <person name="Bosak T."/>
            <person name="Fournier G.P."/>
        </authorList>
    </citation>
    <scope>NUCLEOTIDE SEQUENCE [LARGE SCALE GENOMIC DNA]</scope>
    <source>
        <strain evidence="6 7">CCAP 1448/3</strain>
    </source>
</reference>
<reference evidence="6 7" key="1">
    <citation type="submission" date="2018-02" db="EMBL/GenBank/DDBJ databases">
        <authorList>
            <person name="Cohen D.B."/>
            <person name="Kent A.D."/>
        </authorList>
    </citation>
    <scope>NUCLEOTIDE SEQUENCE [LARGE SCALE GENOMIC DNA]</scope>
    <source>
        <strain evidence="6 7">CCAP 1448/3</strain>
    </source>
</reference>
<feature type="domain" description="GGDEF" evidence="5">
    <location>
        <begin position="210"/>
        <end position="343"/>
    </location>
</feature>
<dbReference type="PROSITE" id="PS50887">
    <property type="entry name" value="GGDEF"/>
    <property type="match status" value="1"/>
</dbReference>
<dbReference type="RefSeq" id="WP_106291442.1">
    <property type="nucleotide sequence ID" value="NZ_CAWNTC010000209.1"/>
</dbReference>
<feature type="domain" description="Response regulatory" evidence="3">
    <location>
        <begin position="25"/>
        <end position="141"/>
    </location>
</feature>
<protein>
    <submittedName>
        <fullName evidence="6">GGDEF domain-containing response regulator</fullName>
    </submittedName>
</protein>
<dbReference type="InterPro" id="IPR000160">
    <property type="entry name" value="GGDEF_dom"/>
</dbReference>
<dbReference type="PROSITE" id="PS50883">
    <property type="entry name" value="EAL"/>
    <property type="match status" value="1"/>
</dbReference>
<sequence>MSRNNPDLSSTTVNFEQAELLLSKDIVIVDDTVENLRVLSNMLSDEGYKVRKATGGIMALKVVASLAPDLILLDIMMPDLSGFEVCQQLKNNPTTASIPVIFLSALDDTSSKVKGFQLGAVDYISKPFQIDEVLVRVRNQLTLRAAQQKISQLNAQLEAQVQERTKQLMGANSRLLEMAHYDSLTGLANRNMFMELLEEALHRSKIDSAFKFAVLFLDCDRFKVINDSLGHLLGDQLLQEMSHPLRGVVRHNDTLARLGGDEFAIILADIPDLNASIHVAERILESLKQPFYLNDYDIHMTVSIGIVLSSSHYEKPEQLLRDADIAMYRAKKSGRGQYQVFSSEMHQDAHKLLELETDLHRAIAQEEFTVHYQPIINLNTGKIAGFEALVRWLHPKRGLIPPGAFLPVAEETGLICSIGSWVMRQACHQIYQWQQQQSEPLRIYINLAAQQLIKTNLIDEIDQILAETQLKPESIKLEITESSMIQNLASTRRLLKQLCDRGIDLSIDDFGTGYSSLGQLQSFPVQTLKIDRSFIQRLDGTTQSLGLIPIILSIAKVTNMDVVAEGIETQQQLDQLRQLETNFGQGFFFSKPIDADSATQLMAQNPQW</sequence>
<dbReference type="SMART" id="SM00448">
    <property type="entry name" value="REC"/>
    <property type="match status" value="1"/>
</dbReference>
<name>A0A2T1BXN8_9CYAN</name>
<feature type="coiled-coil region" evidence="2">
    <location>
        <begin position="143"/>
        <end position="174"/>
    </location>
</feature>
<dbReference type="InterPro" id="IPR029787">
    <property type="entry name" value="Nucleotide_cyclase"/>
</dbReference>
<keyword evidence="1" id="KW-0597">Phosphoprotein</keyword>
<dbReference type="FunFam" id="3.20.20.450:FF:000001">
    <property type="entry name" value="Cyclic di-GMP phosphodiesterase yahA"/>
    <property type="match status" value="1"/>
</dbReference>
<dbReference type="InterPro" id="IPR001789">
    <property type="entry name" value="Sig_transdc_resp-reg_receiver"/>
</dbReference>
<dbReference type="PANTHER" id="PTHR44757">
    <property type="entry name" value="DIGUANYLATE CYCLASE DGCP"/>
    <property type="match status" value="1"/>
</dbReference>
<dbReference type="AlphaFoldDB" id="A0A2T1BXN8"/>
<dbReference type="OrthoDB" id="9805474at2"/>
<dbReference type="Gene3D" id="3.40.50.2300">
    <property type="match status" value="1"/>
</dbReference>
<feature type="domain" description="EAL" evidence="4">
    <location>
        <begin position="352"/>
        <end position="606"/>
    </location>
</feature>
<keyword evidence="2" id="KW-0175">Coiled coil</keyword>
<dbReference type="PROSITE" id="PS50110">
    <property type="entry name" value="RESPONSE_REGULATORY"/>
    <property type="match status" value="1"/>
</dbReference>
<dbReference type="SMART" id="SM00052">
    <property type="entry name" value="EAL"/>
    <property type="match status" value="1"/>
</dbReference>
<accession>A0A2T1BXN8</accession>
<dbReference type="FunFam" id="3.30.70.270:FF:000001">
    <property type="entry name" value="Diguanylate cyclase domain protein"/>
    <property type="match status" value="1"/>
</dbReference>
<evidence type="ECO:0000259" key="5">
    <source>
        <dbReference type="PROSITE" id="PS50887"/>
    </source>
</evidence>
<dbReference type="InterPro" id="IPR052155">
    <property type="entry name" value="Biofilm_reg_signaling"/>
</dbReference>
<dbReference type="CDD" id="cd19920">
    <property type="entry name" value="REC_PA4781-like"/>
    <property type="match status" value="1"/>
</dbReference>
<evidence type="ECO:0000259" key="3">
    <source>
        <dbReference type="PROSITE" id="PS50110"/>
    </source>
</evidence>
<dbReference type="SUPFAM" id="SSF141868">
    <property type="entry name" value="EAL domain-like"/>
    <property type="match status" value="1"/>
</dbReference>
<proteinExistence type="predicted"/>
<dbReference type="InterPro" id="IPR011006">
    <property type="entry name" value="CheY-like_superfamily"/>
</dbReference>
<dbReference type="Proteomes" id="UP000238762">
    <property type="component" value="Unassembled WGS sequence"/>
</dbReference>
<evidence type="ECO:0000256" key="2">
    <source>
        <dbReference type="SAM" id="Coils"/>
    </source>
</evidence>
<dbReference type="PANTHER" id="PTHR44757:SF2">
    <property type="entry name" value="BIOFILM ARCHITECTURE MAINTENANCE PROTEIN MBAA"/>
    <property type="match status" value="1"/>
</dbReference>
<feature type="modified residue" description="4-aspartylphosphate" evidence="1">
    <location>
        <position position="74"/>
    </location>
</feature>